<feature type="transmembrane region" description="Helical" evidence="2">
    <location>
        <begin position="199"/>
        <end position="221"/>
    </location>
</feature>
<keyword evidence="1 2" id="KW-0472">Membrane</keyword>
<dbReference type="PANTHER" id="PTHR30329:SF19">
    <property type="entry name" value="OUTER MEMBRANE PROTEIN, OMPA FAMILY"/>
    <property type="match status" value="1"/>
</dbReference>
<accession>A0A1N6LJ18</accession>
<dbReference type="Proteomes" id="UP000185151">
    <property type="component" value="Unassembled WGS sequence"/>
</dbReference>
<keyword evidence="2" id="KW-0812">Transmembrane</keyword>
<dbReference type="EMBL" id="FSRU01000003">
    <property type="protein sequence ID" value="SIO68666.1"/>
    <property type="molecule type" value="Genomic_DNA"/>
</dbReference>
<dbReference type="PANTHER" id="PTHR30329">
    <property type="entry name" value="STATOR ELEMENT OF FLAGELLAR MOTOR COMPLEX"/>
    <property type="match status" value="1"/>
</dbReference>
<proteinExistence type="predicted"/>
<dbReference type="Gene3D" id="1.25.40.590">
    <property type="entry name" value="Type IV / VI secretion system, DotU"/>
    <property type="match status" value="1"/>
</dbReference>
<dbReference type="InterPro" id="IPR017732">
    <property type="entry name" value="T4/T6SS_DotU"/>
</dbReference>
<feature type="domain" description="OmpA-like" evidence="3">
    <location>
        <begin position="273"/>
        <end position="394"/>
    </location>
</feature>
<evidence type="ECO:0000313" key="5">
    <source>
        <dbReference type="Proteomes" id="UP000185151"/>
    </source>
</evidence>
<dbReference type="RefSeq" id="WP_143788589.1">
    <property type="nucleotide sequence ID" value="NZ_FSRU01000003.1"/>
</dbReference>
<dbReference type="PROSITE" id="PS51123">
    <property type="entry name" value="OMPA_2"/>
    <property type="match status" value="1"/>
</dbReference>
<evidence type="ECO:0000256" key="1">
    <source>
        <dbReference type="PROSITE-ProRule" id="PRU00473"/>
    </source>
</evidence>
<evidence type="ECO:0000313" key="4">
    <source>
        <dbReference type="EMBL" id="SIO68666.1"/>
    </source>
</evidence>
<reference evidence="4 5" key="1">
    <citation type="submission" date="2016-11" db="EMBL/GenBank/DDBJ databases">
        <authorList>
            <person name="Jaros S."/>
            <person name="Januszkiewicz K."/>
            <person name="Wedrychowicz H."/>
        </authorList>
    </citation>
    <scope>NUCLEOTIDE SEQUENCE [LARGE SCALE GENOMIC DNA]</scope>
    <source>
        <strain evidence="4 5">GAS95</strain>
    </source>
</reference>
<sequence length="405" mass="43861">MSAAVQSHTPPPPASSANALVVAAHTLLATLAQMRVDAAIQPERLREYLVDEIRQFQTRAQQAAISVETIVGARYCLCCALDEAAALTPWGGGGVWSAHSLLVAFHNETWGGEKFFQLLARLSSSPHEHRNIIELQYFCLALGFQGRYRVIQNGAAQLATLMRRLHKLLHETGSGYAHPLSPSWRAADRKASVTLRRGLPAWAWLCLAGLLGGLSFAVYLWSSNRDGDRTTAAIDAIRLPAISAARPTAFSSGIAPLLDAELTSGAITVRDEADRSVVEIRGDGLFDSGSATTKAAYLPVLMRIAEVLNRLEGDIVITGHTDNQPIRDKRFASNLELSRARAEAVRQLLLSAGLDRTRPIVAVGRGDTQPVDTNTTAEGRSHNRRVDIALLTPAVTRDLSGTTRR</sequence>
<protein>
    <submittedName>
        <fullName evidence="4">Type VI secretion system protein ImpK</fullName>
    </submittedName>
</protein>
<dbReference type="InterPro" id="IPR006665">
    <property type="entry name" value="OmpA-like"/>
</dbReference>
<name>A0A1N6LJ18_9BURK</name>
<dbReference type="InterPro" id="IPR038522">
    <property type="entry name" value="T4/T6SS_DotU_sf"/>
</dbReference>
<dbReference type="InterPro" id="IPR017733">
    <property type="entry name" value="OmpA-like_dom_proteobacteria"/>
</dbReference>
<gene>
    <name evidence="4" type="ORF">SAMN05444165_7626</name>
</gene>
<dbReference type="NCBIfam" id="TIGR03349">
    <property type="entry name" value="IV_VI_DotU"/>
    <property type="match status" value="1"/>
</dbReference>
<dbReference type="InterPro" id="IPR050330">
    <property type="entry name" value="Bact_OuterMem_StrucFunc"/>
</dbReference>
<keyword evidence="2" id="KW-1133">Transmembrane helix</keyword>
<evidence type="ECO:0000259" key="3">
    <source>
        <dbReference type="PROSITE" id="PS51123"/>
    </source>
</evidence>
<organism evidence="4 5">
    <name type="scientific">Paraburkholderia phenazinium</name>
    <dbReference type="NCBI Taxonomy" id="60549"/>
    <lineage>
        <taxon>Bacteria</taxon>
        <taxon>Pseudomonadati</taxon>
        <taxon>Pseudomonadota</taxon>
        <taxon>Betaproteobacteria</taxon>
        <taxon>Burkholderiales</taxon>
        <taxon>Burkholderiaceae</taxon>
        <taxon>Paraburkholderia</taxon>
    </lineage>
</organism>
<dbReference type="NCBIfam" id="TIGR03350">
    <property type="entry name" value="type_VI_ompA"/>
    <property type="match status" value="1"/>
</dbReference>
<dbReference type="Gene3D" id="3.30.1330.60">
    <property type="entry name" value="OmpA-like domain"/>
    <property type="match status" value="1"/>
</dbReference>
<dbReference type="AlphaFoldDB" id="A0A1N6LJ18"/>
<dbReference type="OrthoDB" id="345640at2"/>
<dbReference type="CDD" id="cd07185">
    <property type="entry name" value="OmpA_C-like"/>
    <property type="match status" value="1"/>
</dbReference>
<dbReference type="Pfam" id="PF00691">
    <property type="entry name" value="OmpA"/>
    <property type="match status" value="1"/>
</dbReference>
<dbReference type="NCBIfam" id="NF038228">
    <property type="entry name" value="IcmH_DotU_IVB"/>
    <property type="match status" value="1"/>
</dbReference>
<dbReference type="Pfam" id="PF09850">
    <property type="entry name" value="DotU"/>
    <property type="match status" value="1"/>
</dbReference>
<dbReference type="GO" id="GO:0016020">
    <property type="term" value="C:membrane"/>
    <property type="evidence" value="ECO:0007669"/>
    <property type="project" value="UniProtKB-UniRule"/>
</dbReference>
<evidence type="ECO:0000256" key="2">
    <source>
        <dbReference type="SAM" id="Phobius"/>
    </source>
</evidence>
<dbReference type="SUPFAM" id="SSF103088">
    <property type="entry name" value="OmpA-like"/>
    <property type="match status" value="1"/>
</dbReference>
<dbReference type="InterPro" id="IPR036737">
    <property type="entry name" value="OmpA-like_sf"/>
</dbReference>
<keyword evidence="5" id="KW-1185">Reference proteome</keyword>